<dbReference type="InterPro" id="IPR036250">
    <property type="entry name" value="AcylCo_DH-like_C"/>
</dbReference>
<protein>
    <recommendedName>
        <fullName evidence="2">Acyl-CoA dehydrogenase/oxidase C-terminal domain-containing protein</fullName>
    </recommendedName>
</protein>
<accession>A0ABS5KPA1</accession>
<dbReference type="SUPFAM" id="SSF47203">
    <property type="entry name" value="Acyl-CoA dehydrogenase C-terminal domain-like"/>
    <property type="match status" value="1"/>
</dbReference>
<dbReference type="InterPro" id="IPR009075">
    <property type="entry name" value="AcylCo_DH/oxidase_C"/>
</dbReference>
<dbReference type="Proteomes" id="UP000730482">
    <property type="component" value="Unassembled WGS sequence"/>
</dbReference>
<keyword evidence="4" id="KW-1185">Reference proteome</keyword>
<dbReference type="EMBL" id="JAAFYZ010000036">
    <property type="protein sequence ID" value="MBS2547865.1"/>
    <property type="molecule type" value="Genomic_DNA"/>
</dbReference>
<feature type="domain" description="Acyl-CoA dehydrogenase/oxidase C-terminal" evidence="2">
    <location>
        <begin position="94"/>
        <end position="189"/>
    </location>
</feature>
<evidence type="ECO:0000313" key="3">
    <source>
        <dbReference type="EMBL" id="MBS2547865.1"/>
    </source>
</evidence>
<reference evidence="3 4" key="1">
    <citation type="submission" date="2020-02" db="EMBL/GenBank/DDBJ databases">
        <title>Acidophilic actinobacteria isolated from forest soil.</title>
        <authorList>
            <person name="Golinska P."/>
        </authorList>
    </citation>
    <scope>NUCLEOTIDE SEQUENCE [LARGE SCALE GENOMIC DNA]</scope>
    <source>
        <strain evidence="3 4">NL8</strain>
    </source>
</reference>
<gene>
    <name evidence="3" type="ORF">KGQ19_13415</name>
</gene>
<evidence type="ECO:0000256" key="1">
    <source>
        <dbReference type="ARBA" id="ARBA00022630"/>
    </source>
</evidence>
<sequence length="208" mass="21713">MSAYTTTAPIAEAATTGLWYPRRLDELHEQIAPGALVASPTGLVLASVRALPSVAGHPFARFGLAHRPASQDELSASPATATPFAAGLLVLHCQSMRRLLDLAITHLGARTSGGSDLLAKQLVQSCLADVAITLAEQTAMAEHVDAYDEEGGPAARWRSHRRLLAAGRVLAKLFGASGFLADGPGGELYAAEAVGNVYLHPGTEFLHG</sequence>
<proteinExistence type="predicted"/>
<comment type="caution">
    <text evidence="3">The sequence shown here is derived from an EMBL/GenBank/DDBJ whole genome shotgun (WGS) entry which is preliminary data.</text>
</comment>
<evidence type="ECO:0000313" key="4">
    <source>
        <dbReference type="Proteomes" id="UP000730482"/>
    </source>
</evidence>
<dbReference type="Gene3D" id="1.20.140.10">
    <property type="entry name" value="Butyryl-CoA Dehydrogenase, subunit A, domain 3"/>
    <property type="match status" value="1"/>
</dbReference>
<dbReference type="RefSeq" id="WP_212009446.1">
    <property type="nucleotide sequence ID" value="NZ_JAAFYZ010000036.1"/>
</dbReference>
<name>A0ABS5KPA1_9ACTN</name>
<organism evidence="3 4">
    <name type="scientific">Catenulispora pinistramenti</name>
    <dbReference type="NCBI Taxonomy" id="2705254"/>
    <lineage>
        <taxon>Bacteria</taxon>
        <taxon>Bacillati</taxon>
        <taxon>Actinomycetota</taxon>
        <taxon>Actinomycetes</taxon>
        <taxon>Catenulisporales</taxon>
        <taxon>Catenulisporaceae</taxon>
        <taxon>Catenulispora</taxon>
    </lineage>
</organism>
<dbReference type="Pfam" id="PF00441">
    <property type="entry name" value="Acyl-CoA_dh_1"/>
    <property type="match status" value="1"/>
</dbReference>
<keyword evidence="1" id="KW-0285">Flavoprotein</keyword>
<evidence type="ECO:0000259" key="2">
    <source>
        <dbReference type="Pfam" id="PF00441"/>
    </source>
</evidence>